<keyword evidence="4 5" id="KW-0119">Carbohydrate metabolism</keyword>
<evidence type="ECO:0000256" key="8">
    <source>
        <dbReference type="PIRSR" id="PIRSR005096-3"/>
    </source>
</evidence>
<dbReference type="EMBL" id="VNIM01000038">
    <property type="protein sequence ID" value="TVV74112.1"/>
    <property type="molecule type" value="Genomic_DNA"/>
</dbReference>
<dbReference type="InterPro" id="IPR047215">
    <property type="entry name" value="Galactose_mutarotase-like"/>
</dbReference>
<comment type="similarity">
    <text evidence="2 5">Belongs to the aldose epimerase family.</text>
</comment>
<dbReference type="GO" id="GO:0006006">
    <property type="term" value="P:glucose metabolic process"/>
    <property type="evidence" value="ECO:0007669"/>
    <property type="project" value="TreeGrafter"/>
</dbReference>
<feature type="active site" description="Proton donor" evidence="6">
    <location>
        <position position="180"/>
    </location>
</feature>
<comment type="pathway">
    <text evidence="1 5">Carbohydrate metabolism; hexose metabolism.</text>
</comment>
<keyword evidence="10" id="KW-1185">Reference proteome</keyword>
<dbReference type="GO" id="GO:0005737">
    <property type="term" value="C:cytoplasm"/>
    <property type="evidence" value="ECO:0007669"/>
    <property type="project" value="TreeGrafter"/>
</dbReference>
<dbReference type="NCBIfam" id="NF008277">
    <property type="entry name" value="PRK11055.1"/>
    <property type="match status" value="1"/>
</dbReference>
<sequence length="354" mass="37830">MPLARREAAGRLADGTPVEAVTLSNRHGLSARILTYGATLQALLVPDADGVPADIVLGHDDVAGYEATRGFLGVTVGRYANRIAGGRLVLDGVPHHLTRNDGDNTLHGGRGFDQAVWTIAALDTRSPASVVLQHISADGDDGFPGEVTARVTYTLHDDGDLAITFTATTTRSTVVNLTNHALFDLAGEDAAQDAMSHRLTIAAALYTPVDPALIPTGELRAVAGTPFDFRTPRTLAEGVRNGDAQISIGRGYDHNFVLDKGMTAEPRLAARLEHPVSGRRLDVLTTEPGLQLYTANGFDGSVRGKRGRLYRKGDGIALEPQKFPDTPNRPAFGSARLDPGETYRHAMIYRLSLL</sequence>
<evidence type="ECO:0000313" key="10">
    <source>
        <dbReference type="Proteomes" id="UP000318681"/>
    </source>
</evidence>
<comment type="catalytic activity">
    <reaction evidence="5">
        <text>alpha-D-glucose = beta-D-glucose</text>
        <dbReference type="Rhea" id="RHEA:10264"/>
        <dbReference type="ChEBI" id="CHEBI:15903"/>
        <dbReference type="ChEBI" id="CHEBI:17925"/>
        <dbReference type="EC" id="5.1.3.3"/>
    </reaction>
</comment>
<evidence type="ECO:0000256" key="4">
    <source>
        <dbReference type="ARBA" id="ARBA00023277"/>
    </source>
</evidence>
<dbReference type="InterPro" id="IPR015443">
    <property type="entry name" value="Aldose_1-epimerase"/>
</dbReference>
<dbReference type="GO" id="GO:0033499">
    <property type="term" value="P:galactose catabolic process via UDP-galactose, Leloir pathway"/>
    <property type="evidence" value="ECO:0007669"/>
    <property type="project" value="TreeGrafter"/>
</dbReference>
<dbReference type="InterPro" id="IPR008183">
    <property type="entry name" value="Aldose_1/G6P_1-epimerase"/>
</dbReference>
<dbReference type="Pfam" id="PF01263">
    <property type="entry name" value="Aldose_epim"/>
    <property type="match status" value="1"/>
</dbReference>
<dbReference type="PANTHER" id="PTHR10091">
    <property type="entry name" value="ALDOSE-1-EPIMERASE"/>
    <property type="match status" value="1"/>
</dbReference>
<protein>
    <recommendedName>
        <fullName evidence="5">Aldose 1-epimerase</fullName>
        <ecNumber evidence="5">5.1.3.3</ecNumber>
    </recommendedName>
</protein>
<evidence type="ECO:0000256" key="6">
    <source>
        <dbReference type="PIRSR" id="PIRSR005096-1"/>
    </source>
</evidence>
<keyword evidence="3 5" id="KW-0413">Isomerase</keyword>
<proteinExistence type="inferred from homology"/>
<dbReference type="PANTHER" id="PTHR10091:SF0">
    <property type="entry name" value="GALACTOSE MUTAROTASE"/>
    <property type="match status" value="1"/>
</dbReference>
<dbReference type="InterPro" id="IPR011013">
    <property type="entry name" value="Gal_mutarotase_sf_dom"/>
</dbReference>
<evidence type="ECO:0000256" key="7">
    <source>
        <dbReference type="PIRSR" id="PIRSR005096-2"/>
    </source>
</evidence>
<dbReference type="Gene3D" id="2.70.98.10">
    <property type="match status" value="1"/>
</dbReference>
<evidence type="ECO:0000256" key="5">
    <source>
        <dbReference type="PIRNR" id="PIRNR005096"/>
    </source>
</evidence>
<gene>
    <name evidence="9" type="ORF">FOY91_10700</name>
</gene>
<name>A0A558R445_9SPHN</name>
<evidence type="ECO:0000256" key="3">
    <source>
        <dbReference type="ARBA" id="ARBA00023235"/>
    </source>
</evidence>
<reference evidence="9 10" key="1">
    <citation type="submission" date="2019-07" db="EMBL/GenBank/DDBJ databases">
        <title>Sphingomonas solaris sp. nov., isolated from a solar panel from Boston, Massachusetts.</title>
        <authorList>
            <person name="Tanner K."/>
            <person name="Pascual J."/>
            <person name="Mancuso C."/>
            <person name="Pereto J."/>
            <person name="Khalil A."/>
            <person name="Vilanova C."/>
        </authorList>
    </citation>
    <scope>NUCLEOTIDE SEQUENCE [LARGE SCALE GENOMIC DNA]</scope>
    <source>
        <strain evidence="9 10">R4DWN</strain>
    </source>
</reference>
<accession>A0A558R445</accession>
<comment type="caution">
    <text evidence="9">The sequence shown here is derived from an EMBL/GenBank/DDBJ whole genome shotgun (WGS) entry which is preliminary data.</text>
</comment>
<dbReference type="UniPathway" id="UPA00242"/>
<dbReference type="GO" id="GO:0004034">
    <property type="term" value="F:aldose 1-epimerase activity"/>
    <property type="evidence" value="ECO:0007669"/>
    <property type="project" value="UniProtKB-EC"/>
</dbReference>
<organism evidence="9 10">
    <name type="scientific">Alterirhizorhabdus solaris</name>
    <dbReference type="NCBI Taxonomy" id="2529389"/>
    <lineage>
        <taxon>Bacteria</taxon>
        <taxon>Pseudomonadati</taxon>
        <taxon>Pseudomonadota</taxon>
        <taxon>Alphaproteobacteria</taxon>
        <taxon>Sphingomonadales</taxon>
        <taxon>Rhizorhabdaceae</taxon>
        <taxon>Alterirhizorhabdus</taxon>
    </lineage>
</organism>
<feature type="binding site" evidence="8">
    <location>
        <begin position="81"/>
        <end position="82"/>
    </location>
    <ligand>
        <name>beta-D-galactose</name>
        <dbReference type="ChEBI" id="CHEBI:27667"/>
    </ligand>
</feature>
<dbReference type="OrthoDB" id="9779408at2"/>
<dbReference type="EC" id="5.1.3.3" evidence="5"/>
<dbReference type="AlphaFoldDB" id="A0A558R445"/>
<feature type="binding site" evidence="7">
    <location>
        <position position="253"/>
    </location>
    <ligand>
        <name>beta-D-galactose</name>
        <dbReference type="ChEBI" id="CHEBI:27667"/>
    </ligand>
</feature>
<dbReference type="CDD" id="cd09019">
    <property type="entry name" value="galactose_mutarotase_like"/>
    <property type="match status" value="1"/>
</dbReference>
<dbReference type="SUPFAM" id="SSF74650">
    <property type="entry name" value="Galactose mutarotase-like"/>
    <property type="match status" value="1"/>
</dbReference>
<dbReference type="Proteomes" id="UP000318681">
    <property type="component" value="Unassembled WGS sequence"/>
</dbReference>
<dbReference type="InterPro" id="IPR014718">
    <property type="entry name" value="GH-type_carb-bd"/>
</dbReference>
<feature type="active site" description="Proton acceptor" evidence="6">
    <location>
        <position position="319"/>
    </location>
</feature>
<dbReference type="GO" id="GO:0030246">
    <property type="term" value="F:carbohydrate binding"/>
    <property type="evidence" value="ECO:0007669"/>
    <property type="project" value="InterPro"/>
</dbReference>
<evidence type="ECO:0000313" key="9">
    <source>
        <dbReference type="EMBL" id="TVV74112.1"/>
    </source>
</evidence>
<evidence type="ECO:0000256" key="2">
    <source>
        <dbReference type="ARBA" id="ARBA00006206"/>
    </source>
</evidence>
<evidence type="ECO:0000256" key="1">
    <source>
        <dbReference type="ARBA" id="ARBA00005028"/>
    </source>
</evidence>
<dbReference type="PIRSF" id="PIRSF005096">
    <property type="entry name" value="GALM"/>
    <property type="match status" value="1"/>
</dbReference>